<dbReference type="RefSeq" id="WP_201431416.1">
    <property type="nucleotide sequence ID" value="NZ_JAEQBW010000005.1"/>
</dbReference>
<sequence>MSNGFNFNLSIPAAVYRNRIKSTWDKANNRHGDAAFADYLINLRVNYRINTKNGFDQKKGEELHIGED</sequence>
<keyword evidence="2" id="KW-1185">Reference proteome</keyword>
<accession>A0A934WZJ4</accession>
<organism evidence="1 2">
    <name type="scientific">Marivirga aurantiaca</name>
    <dbReference type="NCBI Taxonomy" id="2802615"/>
    <lineage>
        <taxon>Bacteria</taxon>
        <taxon>Pseudomonadati</taxon>
        <taxon>Bacteroidota</taxon>
        <taxon>Cytophagia</taxon>
        <taxon>Cytophagales</taxon>
        <taxon>Marivirgaceae</taxon>
        <taxon>Marivirga</taxon>
    </lineage>
</organism>
<name>A0A934WZJ4_9BACT</name>
<reference evidence="1" key="1">
    <citation type="submission" date="2021-01" db="EMBL/GenBank/DDBJ databases">
        <title>Marivirga aurantiaca sp. nov., isolated from intertidal surface sediments.</title>
        <authorList>
            <person name="Zhang M."/>
        </authorList>
    </citation>
    <scope>NUCLEOTIDE SEQUENCE</scope>
    <source>
        <strain evidence="1">S37H4</strain>
    </source>
</reference>
<dbReference type="AlphaFoldDB" id="A0A934WZJ4"/>
<evidence type="ECO:0000313" key="1">
    <source>
        <dbReference type="EMBL" id="MBK6265732.1"/>
    </source>
</evidence>
<dbReference type="Proteomes" id="UP000611723">
    <property type="component" value="Unassembled WGS sequence"/>
</dbReference>
<comment type="caution">
    <text evidence="1">The sequence shown here is derived from an EMBL/GenBank/DDBJ whole genome shotgun (WGS) entry which is preliminary data.</text>
</comment>
<proteinExistence type="predicted"/>
<gene>
    <name evidence="1" type="ORF">JKA74_11850</name>
</gene>
<protein>
    <submittedName>
        <fullName evidence="1">Uncharacterized protein</fullName>
    </submittedName>
</protein>
<evidence type="ECO:0000313" key="2">
    <source>
        <dbReference type="Proteomes" id="UP000611723"/>
    </source>
</evidence>
<dbReference type="EMBL" id="JAEQBW010000005">
    <property type="protein sequence ID" value="MBK6265732.1"/>
    <property type="molecule type" value="Genomic_DNA"/>
</dbReference>